<evidence type="ECO:0000313" key="3">
    <source>
        <dbReference type="Proteomes" id="UP000215441"/>
    </source>
</evidence>
<gene>
    <name evidence="2" type="ORF">CBY09_17320</name>
</gene>
<evidence type="ECO:0000256" key="1">
    <source>
        <dbReference type="SAM" id="Phobius"/>
    </source>
</evidence>
<sequence>MTICCFPSLHLPSWRAPQRGFSLLEVSVVLVVAGLMSWAAFSGYETVSAQQEIERGRAEAHQLQSVIRAFALRHGRLPCPDAAGTGYESLTSGNCTSGTQVGWFPYASAGLPIPSDPLRARYSVFRSANVDVTRDADLAVALERSGDAEGADTFRDVTDLIVALNSASRMTFASSRTHITGDGGASGNIDCATNAFMAVAYWVVVPLQDRDNDDSRLDPPHALNSVCAASPSAPRRRLSDDVVMAESPIQLAGWLRSSLP</sequence>
<dbReference type="InterPro" id="IPR045584">
    <property type="entry name" value="Pilin-like"/>
</dbReference>
<organism evidence="2 3">
    <name type="scientific">Acidovorax kalamii</name>
    <dbReference type="NCBI Taxonomy" id="2004485"/>
    <lineage>
        <taxon>Bacteria</taxon>
        <taxon>Pseudomonadati</taxon>
        <taxon>Pseudomonadota</taxon>
        <taxon>Betaproteobacteria</taxon>
        <taxon>Burkholderiales</taxon>
        <taxon>Comamonadaceae</taxon>
        <taxon>Acidovorax</taxon>
    </lineage>
</organism>
<dbReference type="RefSeq" id="WP_094290839.1">
    <property type="nucleotide sequence ID" value="NZ_NOIG01000011.1"/>
</dbReference>
<dbReference type="Pfam" id="PF07963">
    <property type="entry name" value="N_methyl"/>
    <property type="match status" value="1"/>
</dbReference>
<keyword evidence="1" id="KW-0472">Membrane</keyword>
<dbReference type="Proteomes" id="UP000215441">
    <property type="component" value="Unassembled WGS sequence"/>
</dbReference>
<keyword evidence="1" id="KW-1133">Transmembrane helix</keyword>
<dbReference type="OrthoDB" id="6038212at2"/>
<dbReference type="SUPFAM" id="SSF54523">
    <property type="entry name" value="Pili subunits"/>
    <property type="match status" value="1"/>
</dbReference>
<feature type="transmembrane region" description="Helical" evidence="1">
    <location>
        <begin position="21"/>
        <end position="41"/>
    </location>
</feature>
<dbReference type="AlphaFoldDB" id="A0A235EHY2"/>
<dbReference type="NCBIfam" id="TIGR02532">
    <property type="entry name" value="IV_pilin_GFxxxE"/>
    <property type="match status" value="1"/>
</dbReference>
<evidence type="ECO:0000313" key="2">
    <source>
        <dbReference type="EMBL" id="OYD48599.1"/>
    </source>
</evidence>
<protein>
    <submittedName>
        <fullName evidence="2">Prepilin-type cleavage/methylation domain-containing protein</fullName>
    </submittedName>
</protein>
<reference evidence="2 3" key="1">
    <citation type="submission" date="2017-07" db="EMBL/GenBank/DDBJ databases">
        <title>Acidovorax KNDSW TSA 6 genome sequence and assembly.</title>
        <authorList>
            <person name="Mayilraj S."/>
        </authorList>
    </citation>
    <scope>NUCLEOTIDE SEQUENCE [LARGE SCALE GENOMIC DNA]</scope>
    <source>
        <strain evidence="2 3">KNDSW-TSA6</strain>
    </source>
</reference>
<dbReference type="EMBL" id="NOIG01000011">
    <property type="protein sequence ID" value="OYD48599.1"/>
    <property type="molecule type" value="Genomic_DNA"/>
</dbReference>
<comment type="caution">
    <text evidence="2">The sequence shown here is derived from an EMBL/GenBank/DDBJ whole genome shotgun (WGS) entry which is preliminary data.</text>
</comment>
<dbReference type="PROSITE" id="PS00409">
    <property type="entry name" value="PROKAR_NTER_METHYL"/>
    <property type="match status" value="1"/>
</dbReference>
<name>A0A235EHY2_9BURK</name>
<dbReference type="InterPro" id="IPR012902">
    <property type="entry name" value="N_methyl_site"/>
</dbReference>
<keyword evidence="3" id="KW-1185">Reference proteome</keyword>
<proteinExistence type="predicted"/>
<keyword evidence="1" id="KW-0812">Transmembrane</keyword>
<accession>A0A235EHY2</accession>